<evidence type="ECO:0000256" key="2">
    <source>
        <dbReference type="ARBA" id="ARBA00012438"/>
    </source>
</evidence>
<comment type="catalytic activity">
    <reaction evidence="1">
        <text>ATP + protein L-histidine = ADP + protein N-phospho-L-histidine.</text>
        <dbReference type="EC" id="2.7.13.3"/>
    </reaction>
</comment>
<evidence type="ECO:0000259" key="6">
    <source>
        <dbReference type="Pfam" id="PF08447"/>
    </source>
</evidence>
<dbReference type="Pfam" id="PF08447">
    <property type="entry name" value="PAS_3"/>
    <property type="match status" value="1"/>
</dbReference>
<dbReference type="Gene3D" id="2.10.70.100">
    <property type="match status" value="1"/>
</dbReference>
<dbReference type="PANTHER" id="PTHR43304:SF1">
    <property type="entry name" value="PAC DOMAIN-CONTAINING PROTEIN"/>
    <property type="match status" value="1"/>
</dbReference>
<sequence length="202" mass="22308">MRRDTNDRARPLQAVLQAALAEPDLLGAWTWQPREDLIFADATILSLFGLDPAGAETGVPIAAFLDRIHPEDRPEVARRREQCAAAGTSYVAEYRIRLPDGAVRWVLARGRFALDAAGRPLIGRGIMLDMTGSPLGGRVYARETQPPAAHPLERAADCCLAARAAIDEAAQPFLRRLIDLVLLELGRHLAMRIRADRRSRMN</sequence>
<keyword evidence="3" id="KW-0597">Phosphoprotein</keyword>
<dbReference type="EC" id="2.7.13.3" evidence="2"/>
<organism evidence="7 8">
    <name type="scientific">Methylobacterium crusticola</name>
    <dbReference type="NCBI Taxonomy" id="1697972"/>
    <lineage>
        <taxon>Bacteria</taxon>
        <taxon>Pseudomonadati</taxon>
        <taxon>Pseudomonadota</taxon>
        <taxon>Alphaproteobacteria</taxon>
        <taxon>Hyphomicrobiales</taxon>
        <taxon>Methylobacteriaceae</taxon>
        <taxon>Methylobacterium</taxon>
    </lineage>
</organism>
<reference evidence="7" key="2">
    <citation type="submission" date="2021-08" db="EMBL/GenBank/DDBJ databases">
        <authorList>
            <person name="Tani A."/>
            <person name="Ola A."/>
            <person name="Ogura Y."/>
            <person name="Katsura K."/>
            <person name="Hayashi T."/>
        </authorList>
    </citation>
    <scope>NUCLEOTIDE SEQUENCE</scope>
    <source>
        <strain evidence="7">KCTC 52305</strain>
    </source>
</reference>
<evidence type="ECO:0000313" key="7">
    <source>
        <dbReference type="EMBL" id="GJD49524.1"/>
    </source>
</evidence>
<dbReference type="SUPFAM" id="SSF55785">
    <property type="entry name" value="PYP-like sensor domain (PAS domain)"/>
    <property type="match status" value="1"/>
</dbReference>
<dbReference type="CDD" id="cd00130">
    <property type="entry name" value="PAS"/>
    <property type="match status" value="1"/>
</dbReference>
<evidence type="ECO:0000256" key="3">
    <source>
        <dbReference type="ARBA" id="ARBA00022553"/>
    </source>
</evidence>
<keyword evidence="8" id="KW-1185">Reference proteome</keyword>
<dbReference type="Gene3D" id="3.30.450.20">
    <property type="entry name" value="PAS domain"/>
    <property type="match status" value="1"/>
</dbReference>
<feature type="domain" description="PAS fold-3" evidence="6">
    <location>
        <begin position="38"/>
        <end position="125"/>
    </location>
</feature>
<name>A0ABQ4QX92_9HYPH</name>
<dbReference type="RefSeq" id="WP_162501390.1">
    <property type="nucleotide sequence ID" value="NZ_BPQH01000006.1"/>
</dbReference>
<proteinExistence type="predicted"/>
<keyword evidence="5" id="KW-0418">Kinase</keyword>
<dbReference type="EMBL" id="BPQH01000006">
    <property type="protein sequence ID" value="GJD49524.1"/>
    <property type="molecule type" value="Genomic_DNA"/>
</dbReference>
<dbReference type="Proteomes" id="UP001055167">
    <property type="component" value="Unassembled WGS sequence"/>
</dbReference>
<dbReference type="InterPro" id="IPR052162">
    <property type="entry name" value="Sensor_kinase/Photoreceptor"/>
</dbReference>
<evidence type="ECO:0000256" key="4">
    <source>
        <dbReference type="ARBA" id="ARBA00022679"/>
    </source>
</evidence>
<comment type="caution">
    <text evidence="7">The sequence shown here is derived from an EMBL/GenBank/DDBJ whole genome shotgun (WGS) entry which is preliminary data.</text>
</comment>
<protein>
    <recommendedName>
        <fullName evidence="2">histidine kinase</fullName>
        <ecNumber evidence="2">2.7.13.3</ecNumber>
    </recommendedName>
</protein>
<dbReference type="InterPro" id="IPR013655">
    <property type="entry name" value="PAS_fold_3"/>
</dbReference>
<gene>
    <name evidence="7" type="ORF">OPKNFCMD_2255</name>
</gene>
<reference evidence="7" key="1">
    <citation type="journal article" date="2021" name="Front. Microbiol.">
        <title>Comprehensive Comparative Genomics and Phenotyping of Methylobacterium Species.</title>
        <authorList>
            <person name="Alessa O."/>
            <person name="Ogura Y."/>
            <person name="Fujitani Y."/>
            <person name="Takami H."/>
            <person name="Hayashi T."/>
            <person name="Sahin N."/>
            <person name="Tani A."/>
        </authorList>
    </citation>
    <scope>NUCLEOTIDE SEQUENCE</scope>
    <source>
        <strain evidence="7">KCTC 52305</strain>
    </source>
</reference>
<evidence type="ECO:0000313" key="8">
    <source>
        <dbReference type="Proteomes" id="UP001055167"/>
    </source>
</evidence>
<dbReference type="PANTHER" id="PTHR43304">
    <property type="entry name" value="PHYTOCHROME-LIKE PROTEIN CPH1"/>
    <property type="match status" value="1"/>
</dbReference>
<dbReference type="InterPro" id="IPR000014">
    <property type="entry name" value="PAS"/>
</dbReference>
<evidence type="ECO:0000256" key="5">
    <source>
        <dbReference type="ARBA" id="ARBA00022777"/>
    </source>
</evidence>
<accession>A0ABQ4QX92</accession>
<evidence type="ECO:0000256" key="1">
    <source>
        <dbReference type="ARBA" id="ARBA00000085"/>
    </source>
</evidence>
<dbReference type="InterPro" id="IPR035965">
    <property type="entry name" value="PAS-like_dom_sf"/>
</dbReference>
<keyword evidence="4" id="KW-0808">Transferase</keyword>